<organism evidence="2 3">
    <name type="scientific">Caballeronia mineralivorans PML1(12)</name>
    <dbReference type="NCBI Taxonomy" id="908627"/>
    <lineage>
        <taxon>Bacteria</taxon>
        <taxon>Pseudomonadati</taxon>
        <taxon>Pseudomonadota</taxon>
        <taxon>Betaproteobacteria</taxon>
        <taxon>Burkholderiales</taxon>
        <taxon>Burkholderiaceae</taxon>
        <taxon>Caballeronia</taxon>
    </lineage>
</organism>
<reference evidence="2 3" key="1">
    <citation type="journal article" date="2015" name="Genome Announc.">
        <title>Draft Genome Sequence of Burkholderia sp. Strain PML1(12), an Ectomycorrhizosphere-Inhabiting Bacterium with Effective Mineral-Weathering Ability.</title>
        <authorList>
            <person name="Uroz S."/>
            <person name="Oger P."/>
        </authorList>
    </citation>
    <scope>NUCLEOTIDE SEQUENCE [LARGE SCALE GENOMIC DNA]</scope>
    <source>
        <strain evidence="3">PML1(12)</strain>
    </source>
</reference>
<evidence type="ECO:0000259" key="1">
    <source>
        <dbReference type="Pfam" id="PF00753"/>
    </source>
</evidence>
<dbReference type="InterPro" id="IPR052159">
    <property type="entry name" value="Competence_DNA_uptake"/>
</dbReference>
<sequence length="357" mass="38697">MQYTAGPAPDEPEVVVFGPGYGEAIAVHLGDNQWLLVDSCRNPKTKVPASLEYLQQIGVDPTQVLAIVASHWHDDHVRGLSALLNACSNAELFISGVFNDQEAMAFLAAYSGKHTSGLSRGTRELYDSVGRLGSAVIPAFHRTLIMQRQISGHRVQVAALSPTTEGQAKTLEHFASYVPSDDAETGDSPINHAPDLQPNMESVVVHIDLGDDAILLGSDLEHHGLAGWQGIVESRFGRNLRQASIYKVAHHGSVTAEYQGIWDLMLRAAPTSVLTPFINGSVKLPKDVDRQRVRGASSQSFISSGASRKALLDREIEKRLDAMCTNLTPVNNGFGAVRLRRQNGQWTSALFGDAMVL</sequence>
<dbReference type="Pfam" id="PF00753">
    <property type="entry name" value="Lactamase_B"/>
    <property type="match status" value="1"/>
</dbReference>
<dbReference type="PATRIC" id="fig|908627.4.peg.220"/>
<feature type="domain" description="Metallo-beta-lactamase" evidence="1">
    <location>
        <begin position="20"/>
        <end position="90"/>
    </location>
</feature>
<comment type="caution">
    <text evidence="2">The sequence shown here is derived from an EMBL/GenBank/DDBJ whole genome shotgun (WGS) entry which is preliminary data.</text>
</comment>
<evidence type="ECO:0000313" key="3">
    <source>
        <dbReference type="Proteomes" id="UP000035963"/>
    </source>
</evidence>
<dbReference type="PANTHER" id="PTHR30619:SF1">
    <property type="entry name" value="RECOMBINATION PROTEIN 2"/>
    <property type="match status" value="1"/>
</dbReference>
<dbReference type="SUPFAM" id="SSF56281">
    <property type="entry name" value="Metallo-hydrolase/oxidoreductase"/>
    <property type="match status" value="1"/>
</dbReference>
<dbReference type="Gene3D" id="3.60.15.10">
    <property type="entry name" value="Ribonuclease Z/Hydroxyacylglutathione hydrolase-like"/>
    <property type="match status" value="1"/>
</dbReference>
<keyword evidence="3" id="KW-1185">Reference proteome</keyword>
<protein>
    <recommendedName>
        <fullName evidence="1">Metallo-beta-lactamase domain-containing protein</fullName>
    </recommendedName>
</protein>
<dbReference type="Proteomes" id="UP000035963">
    <property type="component" value="Unassembled WGS sequence"/>
</dbReference>
<dbReference type="RefSeq" id="WP_047844739.1">
    <property type="nucleotide sequence ID" value="NZ_AEJF01000005.1"/>
</dbReference>
<name>A0A0J1D643_9BURK</name>
<accession>A0A0J1D643</accession>
<evidence type="ECO:0000313" key="2">
    <source>
        <dbReference type="EMBL" id="KLU28135.1"/>
    </source>
</evidence>
<dbReference type="OrthoDB" id="292594at2"/>
<dbReference type="PANTHER" id="PTHR30619">
    <property type="entry name" value="DNA INTERNALIZATION/COMPETENCE PROTEIN COMEC/REC2"/>
    <property type="match status" value="1"/>
</dbReference>
<dbReference type="AlphaFoldDB" id="A0A0J1D643"/>
<proteinExistence type="predicted"/>
<dbReference type="InterPro" id="IPR001279">
    <property type="entry name" value="Metallo-B-lactamas"/>
</dbReference>
<dbReference type="InterPro" id="IPR036866">
    <property type="entry name" value="RibonucZ/Hydroxyglut_hydro"/>
</dbReference>
<dbReference type="EMBL" id="AEJF01000005">
    <property type="protein sequence ID" value="KLU28135.1"/>
    <property type="molecule type" value="Genomic_DNA"/>
</dbReference>
<gene>
    <name evidence="2" type="ORF">EOS_01005</name>
</gene>